<dbReference type="Gene3D" id="3.20.20.300">
    <property type="entry name" value="Glycoside hydrolase, family 3, N-terminal domain"/>
    <property type="match status" value="1"/>
</dbReference>
<keyword evidence="3 5" id="KW-0378">Hydrolase</keyword>
<accession>A0A4Q1CCY0</accession>
<comment type="caution">
    <text evidence="5">The sequence shown here is derived from an EMBL/GenBank/DDBJ whole genome shotgun (WGS) entry which is preliminary data.</text>
</comment>
<dbReference type="Pfam" id="PF00933">
    <property type="entry name" value="Glyco_hydro_3"/>
    <property type="match status" value="1"/>
</dbReference>
<dbReference type="InterPro" id="IPR001764">
    <property type="entry name" value="Glyco_hydro_3_N"/>
</dbReference>
<evidence type="ECO:0000313" key="6">
    <source>
        <dbReference type="Proteomes" id="UP000290218"/>
    </source>
</evidence>
<organism evidence="5 6">
    <name type="scientific">Oleiharenicola lentus</name>
    <dbReference type="NCBI Taxonomy" id="2508720"/>
    <lineage>
        <taxon>Bacteria</taxon>
        <taxon>Pseudomonadati</taxon>
        <taxon>Verrucomicrobiota</taxon>
        <taxon>Opitutia</taxon>
        <taxon>Opitutales</taxon>
        <taxon>Opitutaceae</taxon>
        <taxon>Oleiharenicola</taxon>
    </lineage>
</organism>
<dbReference type="Pfam" id="PF14310">
    <property type="entry name" value="Fn3-like"/>
    <property type="match status" value="1"/>
</dbReference>
<dbReference type="SUPFAM" id="SSF51445">
    <property type="entry name" value="(Trans)glycosidases"/>
    <property type="match status" value="1"/>
</dbReference>
<name>A0A4Q1CCY0_9BACT</name>
<dbReference type="GO" id="GO:0046556">
    <property type="term" value="F:alpha-L-arabinofuranosidase activity"/>
    <property type="evidence" value="ECO:0007669"/>
    <property type="project" value="TreeGrafter"/>
</dbReference>
<evidence type="ECO:0000256" key="3">
    <source>
        <dbReference type="ARBA" id="ARBA00022801"/>
    </source>
</evidence>
<keyword evidence="2" id="KW-0732">Signal</keyword>
<dbReference type="EMBL" id="SDHX01000001">
    <property type="protein sequence ID" value="RXK56948.1"/>
    <property type="molecule type" value="Genomic_DNA"/>
</dbReference>
<dbReference type="Proteomes" id="UP000290218">
    <property type="component" value="Unassembled WGS sequence"/>
</dbReference>
<dbReference type="OrthoDB" id="9805821at2"/>
<feature type="domain" description="Fibronectin type III-like" evidence="4">
    <location>
        <begin position="605"/>
        <end position="673"/>
    </location>
</feature>
<evidence type="ECO:0000313" key="5">
    <source>
        <dbReference type="EMBL" id="RXK56948.1"/>
    </source>
</evidence>
<dbReference type="SMART" id="SM01217">
    <property type="entry name" value="Fn3_like"/>
    <property type="match status" value="1"/>
</dbReference>
<dbReference type="InterPro" id="IPR036962">
    <property type="entry name" value="Glyco_hydro_3_N_sf"/>
</dbReference>
<gene>
    <name evidence="5" type="ORF">ESB00_08385</name>
</gene>
<dbReference type="AlphaFoldDB" id="A0A4Q1CCY0"/>
<dbReference type="PANTHER" id="PTHR42721:SF3">
    <property type="entry name" value="BETA-D-XYLOSIDASE 5-RELATED"/>
    <property type="match status" value="1"/>
</dbReference>
<dbReference type="SUPFAM" id="SSF52279">
    <property type="entry name" value="Beta-D-glucan exohydrolase, C-terminal domain"/>
    <property type="match status" value="1"/>
</dbReference>
<sequence length="694" mass="74193">MPLGERVDDLVARLDPAEKIGQLLHDSPAIPRLGVPAYNWWNEGCHGVGRSGRATVFPQNIGLGATFDRDLVQAVGEAIATEARAKHHAAVRARGDGNSGWYQGLTFWTPNINLYRDPRWGRGQETFGEDPCLTGELGAALVRGLQGDDPQHLKVAACAKHFAVHSGPEAQRHGFDARVSIRDLRESYLPHFERVVRAGVEAVMGAYNRTNGEPCCASPALQRILREEWGFAGHFVSDCGAVDDFHRGHAVTPGSIESAALALRHGTDLNCGCTYNDLTLALRAGLVTEPDIDRALRRVLRTRFRLGLFDPLERQRFADIPAEVVAGESHRALAFEAAVRSLVLLKNNGVLPLAPSLGSAMVVGPGAASVDALLGNYFGLGPRLVTLVEGLAERAPADLRLGYSLGCFADDDRVPPGPGAVWECSQADVTIAVLGTLPAHEGEEGDAFGSPLAGDRARIELPASQRAFLEKLRTNGKPTILILMGGGPIACPEEAEWCDAILQAWYPGAEGGRAVAAVLFGDAEPGGRLPITVPRATTDLPPFEDYAMAGRTYRFATQAPLFPFGYGIGYTTWALAGAHLERDVRGEPQALHVAARNTGARPGRTVVQLYCRPPAGAGGPLASLVDFATVECAPGEARTLAFSLPPATWTLHDDDGRLRRVPGTWELLATFAAPVTRALELGVPKPEQIPCSIS</sequence>
<evidence type="ECO:0000256" key="1">
    <source>
        <dbReference type="ARBA" id="ARBA00005336"/>
    </source>
</evidence>
<dbReference type="InterPro" id="IPR026891">
    <property type="entry name" value="Fn3-like"/>
</dbReference>
<evidence type="ECO:0000256" key="2">
    <source>
        <dbReference type="ARBA" id="ARBA00022729"/>
    </source>
</evidence>
<dbReference type="PRINTS" id="PR00133">
    <property type="entry name" value="GLHYDRLASE3"/>
</dbReference>
<dbReference type="GO" id="GO:0031222">
    <property type="term" value="P:arabinan catabolic process"/>
    <property type="evidence" value="ECO:0007669"/>
    <property type="project" value="TreeGrafter"/>
</dbReference>
<dbReference type="InterPro" id="IPR036881">
    <property type="entry name" value="Glyco_hydro_3_C_sf"/>
</dbReference>
<proteinExistence type="inferred from homology"/>
<protein>
    <submittedName>
        <fullName evidence="5">Glycoside hydrolase family 3 protein</fullName>
    </submittedName>
</protein>
<dbReference type="InterPro" id="IPR002772">
    <property type="entry name" value="Glyco_hydro_3_C"/>
</dbReference>
<dbReference type="InterPro" id="IPR013783">
    <property type="entry name" value="Ig-like_fold"/>
</dbReference>
<comment type="similarity">
    <text evidence="1">Belongs to the glycosyl hydrolase 3 family.</text>
</comment>
<dbReference type="GO" id="GO:0045493">
    <property type="term" value="P:xylan catabolic process"/>
    <property type="evidence" value="ECO:0007669"/>
    <property type="project" value="InterPro"/>
</dbReference>
<evidence type="ECO:0000259" key="4">
    <source>
        <dbReference type="SMART" id="SM01217"/>
    </source>
</evidence>
<dbReference type="InterPro" id="IPR017853">
    <property type="entry name" value="GH"/>
</dbReference>
<dbReference type="InterPro" id="IPR044993">
    <property type="entry name" value="BXL"/>
</dbReference>
<dbReference type="Gene3D" id="2.60.40.10">
    <property type="entry name" value="Immunoglobulins"/>
    <property type="match status" value="1"/>
</dbReference>
<dbReference type="PANTHER" id="PTHR42721">
    <property type="entry name" value="SUGAR HYDROLASE-RELATED"/>
    <property type="match status" value="1"/>
</dbReference>
<dbReference type="GO" id="GO:0009044">
    <property type="term" value="F:xylan 1,4-beta-xylosidase activity"/>
    <property type="evidence" value="ECO:0007669"/>
    <property type="project" value="InterPro"/>
</dbReference>
<dbReference type="Pfam" id="PF01915">
    <property type="entry name" value="Glyco_hydro_3_C"/>
    <property type="match status" value="1"/>
</dbReference>
<reference evidence="5 6" key="1">
    <citation type="submission" date="2019-01" db="EMBL/GenBank/DDBJ databases">
        <title>Lacunisphaera sp. strain TWA-58.</title>
        <authorList>
            <person name="Chen W.-M."/>
        </authorList>
    </citation>
    <scope>NUCLEOTIDE SEQUENCE [LARGE SCALE GENOMIC DNA]</scope>
    <source>
        <strain evidence="5 6">TWA-58</strain>
    </source>
</reference>
<keyword evidence="6" id="KW-1185">Reference proteome</keyword>
<dbReference type="Gene3D" id="3.40.50.1700">
    <property type="entry name" value="Glycoside hydrolase family 3 C-terminal domain"/>
    <property type="match status" value="1"/>
</dbReference>